<evidence type="ECO:0000313" key="3">
    <source>
        <dbReference type="Proteomes" id="UP000030748"/>
    </source>
</evidence>
<sequence>MATCWVGLGPGPTFRGPKTDPWEGG</sequence>
<accession>A0A022QID6</accession>
<feature type="region of interest" description="Disordered" evidence="1">
    <location>
        <begin position="1"/>
        <end position="25"/>
    </location>
</feature>
<evidence type="ECO:0000256" key="1">
    <source>
        <dbReference type="SAM" id="MobiDB-lite"/>
    </source>
</evidence>
<protein>
    <submittedName>
        <fullName evidence="2">Uncharacterized protein</fullName>
    </submittedName>
</protein>
<dbReference type="AlphaFoldDB" id="A0A022QID6"/>
<evidence type="ECO:0000313" key="2">
    <source>
        <dbReference type="EMBL" id="EYU26988.1"/>
    </source>
</evidence>
<keyword evidence="3" id="KW-1185">Reference proteome</keyword>
<name>A0A022QID6_ERYGU</name>
<dbReference type="Proteomes" id="UP000030748">
    <property type="component" value="Unassembled WGS sequence"/>
</dbReference>
<dbReference type="EMBL" id="KI631527">
    <property type="protein sequence ID" value="EYU26988.1"/>
    <property type="molecule type" value="Genomic_DNA"/>
</dbReference>
<organism evidence="2 3">
    <name type="scientific">Erythranthe guttata</name>
    <name type="common">Yellow monkey flower</name>
    <name type="synonym">Mimulus guttatus</name>
    <dbReference type="NCBI Taxonomy" id="4155"/>
    <lineage>
        <taxon>Eukaryota</taxon>
        <taxon>Viridiplantae</taxon>
        <taxon>Streptophyta</taxon>
        <taxon>Embryophyta</taxon>
        <taxon>Tracheophyta</taxon>
        <taxon>Spermatophyta</taxon>
        <taxon>Magnoliopsida</taxon>
        <taxon>eudicotyledons</taxon>
        <taxon>Gunneridae</taxon>
        <taxon>Pentapetalae</taxon>
        <taxon>asterids</taxon>
        <taxon>lamiids</taxon>
        <taxon>Lamiales</taxon>
        <taxon>Phrymaceae</taxon>
        <taxon>Erythranthe</taxon>
    </lineage>
</organism>
<gene>
    <name evidence="2" type="ORF">MIMGU_mgv1a0181802mg</name>
</gene>
<reference evidence="2 3" key="1">
    <citation type="journal article" date="2013" name="Proc. Natl. Acad. Sci. U.S.A.">
        <title>Fine-scale variation in meiotic recombination in Mimulus inferred from population shotgun sequencing.</title>
        <authorList>
            <person name="Hellsten U."/>
            <person name="Wright K.M."/>
            <person name="Jenkins J."/>
            <person name="Shu S."/>
            <person name="Yuan Y."/>
            <person name="Wessler S.R."/>
            <person name="Schmutz J."/>
            <person name="Willis J.H."/>
            <person name="Rokhsar D.S."/>
        </authorList>
    </citation>
    <scope>NUCLEOTIDE SEQUENCE [LARGE SCALE GENOMIC DNA]</scope>
    <source>
        <strain evidence="3">cv. DUN x IM62</strain>
    </source>
</reference>
<proteinExistence type="predicted"/>
<feature type="non-terminal residue" evidence="2">
    <location>
        <position position="25"/>
    </location>
</feature>